<gene>
    <name evidence="1" type="ordered locus">SBG_0265</name>
</gene>
<evidence type="ECO:0000313" key="2">
    <source>
        <dbReference type="Proteomes" id="UP000000289"/>
    </source>
</evidence>
<dbReference type="RefSeq" id="WP_000923662.1">
    <property type="nucleotide sequence ID" value="NC_015761.1"/>
</dbReference>
<organism evidence="1 2">
    <name type="scientific">Salmonella bongori (strain ATCC 43975 / DSM 13772 / NCTC 12419)</name>
    <dbReference type="NCBI Taxonomy" id="218493"/>
    <lineage>
        <taxon>Bacteria</taxon>
        <taxon>Pseudomonadati</taxon>
        <taxon>Pseudomonadota</taxon>
        <taxon>Gammaproteobacteria</taxon>
        <taxon>Enterobacterales</taxon>
        <taxon>Enterobacteriaceae</taxon>
        <taxon>Salmonella</taxon>
    </lineage>
</organism>
<dbReference type="KEGG" id="sbg:SBG_0265"/>
<sequence length="497" mass="56455">MLLEKTFPVDVLPSIIRNAIYEIERNTQAPLSLIAASALGAISLACQNSVDVCRLNALRSPVSLCLVTLAESGERKSTVDNLLMKPLYQLEEQLTEKYSQELADWRNDVAIFNVERNGIESKLKSDVREGKDSTATNARLKTLLKTYPKKPVKYKFILNDATPAAIKDYLCGDWRSIGIMSDEAGTIFNGYALNELPFINKMWDGATFSVVRKNTPEQLIKEARLTLSMMIQPDIFNKYLERKGDTAKGIGFFARCLICKPSSKQGFRQITNPVESTEHLPVFHQRLLDIVNDGITRNGKAERLCLRFSPEAEKRWIDFYNQVEESMGIPGYLWDFKDYASKMAENTARVAALLHYFSNDADSISINTINAAIEIITWYMDQHIQLFSKSQPLVVLEVDELYNWIVEHCNKLVLVYVRKNYILQYGPARFRVRCKLNELLSILNLQGRVKILQQGKTVYVQPIGLLALQPMPQPTLQSELQPGSQTLEQIMAELKLS</sequence>
<proteinExistence type="predicted"/>
<name>A0A0K0H750_SALBC</name>
<dbReference type="EMBL" id="FR877557">
    <property type="protein sequence ID" value="CCC29361.1"/>
    <property type="molecule type" value="Genomic_DNA"/>
</dbReference>
<dbReference type="InterPro" id="IPR025048">
    <property type="entry name" value="DUF3987"/>
</dbReference>
<dbReference type="Pfam" id="PF13148">
    <property type="entry name" value="DUF3987"/>
    <property type="match status" value="1"/>
</dbReference>
<dbReference type="eggNOG" id="COG4983">
    <property type="taxonomic scope" value="Bacteria"/>
</dbReference>
<dbReference type="AlphaFoldDB" id="A0A0K0H750"/>
<dbReference type="Proteomes" id="UP000000289">
    <property type="component" value="Chromosome"/>
</dbReference>
<accession>A0A0K0H750</accession>
<protein>
    <submittedName>
        <fullName evidence="1">Prophage membrane protein</fullName>
    </submittedName>
</protein>
<dbReference type="GeneID" id="44979297"/>
<reference evidence="1 2" key="1">
    <citation type="journal article" date="2011" name="PLoS Pathog.">
        <title>Salmonella bongori provides insights into the evolution of the Salmonellae.</title>
        <authorList>
            <person name="Fookes M."/>
            <person name="Schroeder G.N."/>
            <person name="Langridge G.C."/>
            <person name="Blondel C.J."/>
            <person name="Mammina C."/>
            <person name="Connor T.R."/>
            <person name="Seth-Smith H."/>
            <person name="Vernikos G.S."/>
            <person name="Robinson K.S."/>
            <person name="Sanders M."/>
            <person name="Petty N.K."/>
            <person name="Kingsley R.A."/>
            <person name="Baumler A.J."/>
            <person name="Nuccio S.P."/>
            <person name="Contreras I."/>
            <person name="Santiviago C.A."/>
            <person name="Maskell D."/>
            <person name="Barrow P."/>
            <person name="Humphrey T."/>
            <person name="Nastasi A."/>
            <person name="Roberts M."/>
            <person name="Frankel G."/>
            <person name="Parkhill J."/>
            <person name="Dougan G."/>
            <person name="Thomson N.R."/>
        </authorList>
    </citation>
    <scope>NUCLEOTIDE SEQUENCE [LARGE SCALE GENOMIC DNA]</scope>
    <source>
        <strain evidence="2">ATCC 43975 / DSM 13772 / NCTC 12419</strain>
    </source>
</reference>
<evidence type="ECO:0000313" key="1">
    <source>
        <dbReference type="EMBL" id="CCC29361.1"/>
    </source>
</evidence>